<evidence type="ECO:0000256" key="6">
    <source>
        <dbReference type="ARBA" id="ARBA00022806"/>
    </source>
</evidence>
<dbReference type="GO" id="GO:0051539">
    <property type="term" value="F:4 iron, 4 sulfur cluster binding"/>
    <property type="evidence" value="ECO:0007669"/>
    <property type="project" value="UniProtKB-KW"/>
</dbReference>
<evidence type="ECO:0000256" key="2">
    <source>
        <dbReference type="ARBA" id="ARBA00022723"/>
    </source>
</evidence>
<dbReference type="InterPro" id="IPR006555">
    <property type="entry name" value="ATP-dep_Helicase_C"/>
</dbReference>
<keyword evidence="11" id="KW-0234">DNA repair</keyword>
<dbReference type="GO" id="GO:0003677">
    <property type="term" value="F:DNA binding"/>
    <property type="evidence" value="ECO:0007669"/>
    <property type="project" value="UniProtKB-KW"/>
</dbReference>
<dbReference type="RefSeq" id="WP_061834878.1">
    <property type="nucleotide sequence ID" value="NZ_LUKE01000001.1"/>
</dbReference>
<accession>A0A150WSL3</accession>
<keyword evidence="7" id="KW-0067">ATP-binding</keyword>
<feature type="domain" description="Helicase ATP-binding" evidence="14">
    <location>
        <begin position="183"/>
        <end position="436"/>
    </location>
</feature>
<dbReference type="InterPro" id="IPR006554">
    <property type="entry name" value="Helicase-like_DEXD_c2"/>
</dbReference>
<comment type="similarity">
    <text evidence="13">Belongs to the helicase family. DinG subfamily.</text>
</comment>
<organism evidence="15 16">
    <name type="scientific">Bdellovibrio bacteriovorus</name>
    <dbReference type="NCBI Taxonomy" id="959"/>
    <lineage>
        <taxon>Bacteria</taxon>
        <taxon>Pseudomonadati</taxon>
        <taxon>Bdellovibrionota</taxon>
        <taxon>Bdellovibrionia</taxon>
        <taxon>Bdellovibrionales</taxon>
        <taxon>Pseudobdellovibrionaceae</taxon>
        <taxon>Bdellovibrio</taxon>
    </lineage>
</organism>
<dbReference type="EMBL" id="LUKE01000001">
    <property type="protein sequence ID" value="KYG67304.1"/>
    <property type="molecule type" value="Genomic_DNA"/>
</dbReference>
<dbReference type="InterPro" id="IPR014013">
    <property type="entry name" value="Helic_SF1/SF2_ATP-bd_DinG/Rad3"/>
</dbReference>
<keyword evidence="1" id="KW-0004">4Fe-4S</keyword>
<keyword evidence="5" id="KW-0378">Hydrolase</keyword>
<evidence type="ECO:0000256" key="5">
    <source>
        <dbReference type="ARBA" id="ARBA00022801"/>
    </source>
</evidence>
<dbReference type="InterPro" id="IPR010614">
    <property type="entry name" value="RAD3-like_helicase_DEAD"/>
</dbReference>
<dbReference type="GO" id="GO:0016818">
    <property type="term" value="F:hydrolase activity, acting on acid anhydrides, in phosphorus-containing anhydrides"/>
    <property type="evidence" value="ECO:0007669"/>
    <property type="project" value="InterPro"/>
</dbReference>
<evidence type="ECO:0000256" key="10">
    <source>
        <dbReference type="ARBA" id="ARBA00023125"/>
    </source>
</evidence>
<keyword evidence="4" id="KW-0227">DNA damage</keyword>
<keyword evidence="16" id="KW-1185">Reference proteome</keyword>
<keyword evidence="8" id="KW-0408">Iron</keyword>
<dbReference type="PANTHER" id="PTHR11472">
    <property type="entry name" value="DNA REPAIR DEAD HELICASE RAD3/XP-D SUBFAMILY MEMBER"/>
    <property type="match status" value="1"/>
</dbReference>
<dbReference type="Gene3D" id="3.40.50.300">
    <property type="entry name" value="P-loop containing nucleotide triphosphate hydrolases"/>
    <property type="match status" value="2"/>
</dbReference>
<dbReference type="GO" id="GO:0005524">
    <property type="term" value="F:ATP binding"/>
    <property type="evidence" value="ECO:0007669"/>
    <property type="project" value="UniProtKB-KW"/>
</dbReference>
<dbReference type="Pfam" id="PF06733">
    <property type="entry name" value="DEAD_2"/>
    <property type="match status" value="1"/>
</dbReference>
<dbReference type="SMART" id="SM00487">
    <property type="entry name" value="DEXDc"/>
    <property type="match status" value="1"/>
</dbReference>
<dbReference type="PANTHER" id="PTHR11472:SF34">
    <property type="entry name" value="REGULATOR OF TELOMERE ELONGATION HELICASE 1"/>
    <property type="match status" value="1"/>
</dbReference>
<keyword evidence="2" id="KW-0479">Metal-binding</keyword>
<evidence type="ECO:0000313" key="15">
    <source>
        <dbReference type="EMBL" id="KYG67304.1"/>
    </source>
</evidence>
<protein>
    <submittedName>
        <fullName evidence="15">ATP-dependent helicase</fullName>
    </submittedName>
</protein>
<dbReference type="InterPro" id="IPR002464">
    <property type="entry name" value="DNA/RNA_helicase_DEAH_CS"/>
</dbReference>
<proteinExistence type="inferred from homology"/>
<dbReference type="InterPro" id="IPR014001">
    <property type="entry name" value="Helicase_ATP-bd"/>
</dbReference>
<dbReference type="Gene3D" id="3.90.320.10">
    <property type="match status" value="1"/>
</dbReference>
<keyword evidence="12" id="KW-0413">Isomerase</keyword>
<dbReference type="PROSITE" id="PS00690">
    <property type="entry name" value="DEAH_ATP_HELICASE"/>
    <property type="match status" value="1"/>
</dbReference>
<gene>
    <name evidence="15" type="ORF">AZI86_09920</name>
</gene>
<keyword evidence="3" id="KW-0547">Nucleotide-binding</keyword>
<evidence type="ECO:0000256" key="13">
    <source>
        <dbReference type="ARBA" id="ARBA00038058"/>
    </source>
</evidence>
<dbReference type="Proteomes" id="UP000075320">
    <property type="component" value="Unassembled WGS sequence"/>
</dbReference>
<evidence type="ECO:0000256" key="12">
    <source>
        <dbReference type="ARBA" id="ARBA00023235"/>
    </source>
</evidence>
<evidence type="ECO:0000256" key="4">
    <source>
        <dbReference type="ARBA" id="ARBA00022763"/>
    </source>
</evidence>
<evidence type="ECO:0000259" key="14">
    <source>
        <dbReference type="PROSITE" id="PS51193"/>
    </source>
</evidence>
<dbReference type="GO" id="GO:0006281">
    <property type="term" value="P:DNA repair"/>
    <property type="evidence" value="ECO:0007669"/>
    <property type="project" value="UniProtKB-KW"/>
</dbReference>
<comment type="caution">
    <text evidence="15">The sequence shown here is derived from an EMBL/GenBank/DDBJ whole genome shotgun (WGS) entry which is preliminary data.</text>
</comment>
<dbReference type="AlphaFoldDB" id="A0A150WSL3"/>
<dbReference type="SMART" id="SM00488">
    <property type="entry name" value="DEXDc2"/>
    <property type="match status" value="1"/>
</dbReference>
<dbReference type="GO" id="GO:0046872">
    <property type="term" value="F:metal ion binding"/>
    <property type="evidence" value="ECO:0007669"/>
    <property type="project" value="UniProtKB-KW"/>
</dbReference>
<dbReference type="SUPFAM" id="SSF52540">
    <property type="entry name" value="P-loop containing nucleoside triphosphate hydrolases"/>
    <property type="match status" value="1"/>
</dbReference>
<name>A0A150WSL3_BDEBC</name>
<dbReference type="Gene3D" id="1.10.275.30">
    <property type="match status" value="1"/>
</dbReference>
<reference evidence="15 16" key="1">
    <citation type="submission" date="2016-03" db="EMBL/GenBank/DDBJ databases">
        <authorList>
            <person name="Ploux O."/>
        </authorList>
    </citation>
    <scope>NUCLEOTIDE SEQUENCE [LARGE SCALE GENOMIC DNA]</scope>
    <source>
        <strain evidence="15 16">R0</strain>
    </source>
</reference>
<evidence type="ECO:0000256" key="3">
    <source>
        <dbReference type="ARBA" id="ARBA00022741"/>
    </source>
</evidence>
<sequence length="788" mass="90326">MRKIALNVKQFALPCPRVGSIETHSGYGNAPTSGQEIHQSVQRQRLRENPKYEAEKKLSYSFLSGPYEFVVSGRADGFVAEPAMIEEIKSAFDVEELQRKMRFEPDHPYVWQLRTYGYIHYKETGVVPKLNLHLVSSRNFKSHTLSIDLDIESYEFWLGLRLKELLEETKVKEKLFKKRVAMAEEMTFPFSSPRRGQKELVQTITDSFSGGEALLVQAPTGLGKTAGILYPSLKESLSRGQKVVYVTPKNSQHQVAEEAVEKIQEQGCKVRSLTITAKSKMCLKNEPLCNPKYCEFAKDYYAKVATHDLVNKMSRLRSLNSEKLKKMGEEFEVCPFELSVEAIEQADVVIGDYNYVFAPRSLVGRLALPLLEPDQKANLVIDEAHNLPSRSQDYFSPTLSTLQFNILEKDFVKLPAQYALQAHSLTARARRLIQSYGTDGVSKIIKVEFEPILDLEKDIRDLTTDYLDSDVEILSQDPILRLMNLWTDFTASIQFAGEEFFQTYQRQNHHEMIKITCCDASEHLKLAYDEFKNVVAFSATLKPFRYYQELLGFDEDAKQVEFQSPFEKENRKLLIIPQISTKFSDRHQSAGKIAETIQRISSVKPGNYIALFPSFEFMRMAQDKLVLPQFKLLVQEREMKQSQIQEYLEELKAAKEPTILFGVQGGVFSEGVDFPGDMLIGAFIVGPALPSFDFEREQIRSYYERRYGKDHAFNYAYVYPAMAKAIQSAGRVIRSESDRGVIVMLDSRFLQNSYFETMPEGWFETSPQELVSRQILQDVKLFWEAHGA</sequence>
<dbReference type="GO" id="GO:0043139">
    <property type="term" value="F:5'-3' DNA helicase activity"/>
    <property type="evidence" value="ECO:0007669"/>
    <property type="project" value="UniProtKB-EC"/>
</dbReference>
<keyword evidence="10" id="KW-0238">DNA-binding</keyword>
<dbReference type="InterPro" id="IPR027417">
    <property type="entry name" value="P-loop_NTPase"/>
</dbReference>
<keyword evidence="9" id="KW-0411">Iron-sulfur</keyword>
<evidence type="ECO:0000256" key="9">
    <source>
        <dbReference type="ARBA" id="ARBA00023014"/>
    </source>
</evidence>
<dbReference type="InterPro" id="IPR045028">
    <property type="entry name" value="DinG/Rad3-like"/>
</dbReference>
<dbReference type="OrthoDB" id="9805194at2"/>
<evidence type="ECO:0000256" key="1">
    <source>
        <dbReference type="ARBA" id="ARBA00022485"/>
    </source>
</evidence>
<dbReference type="InterPro" id="IPR011604">
    <property type="entry name" value="PDDEXK-like_dom_sf"/>
</dbReference>
<dbReference type="PROSITE" id="PS51193">
    <property type="entry name" value="HELICASE_ATP_BIND_2"/>
    <property type="match status" value="1"/>
</dbReference>
<dbReference type="Pfam" id="PF13307">
    <property type="entry name" value="Helicase_C_2"/>
    <property type="match status" value="1"/>
</dbReference>
<evidence type="ECO:0000313" key="16">
    <source>
        <dbReference type="Proteomes" id="UP000075320"/>
    </source>
</evidence>
<dbReference type="SMART" id="SM00491">
    <property type="entry name" value="HELICc2"/>
    <property type="match status" value="1"/>
</dbReference>
<evidence type="ECO:0000256" key="11">
    <source>
        <dbReference type="ARBA" id="ARBA00023204"/>
    </source>
</evidence>
<keyword evidence="6 15" id="KW-0347">Helicase</keyword>
<evidence type="ECO:0000256" key="7">
    <source>
        <dbReference type="ARBA" id="ARBA00022840"/>
    </source>
</evidence>
<evidence type="ECO:0000256" key="8">
    <source>
        <dbReference type="ARBA" id="ARBA00023004"/>
    </source>
</evidence>